<organism evidence="3 4">
    <name type="scientific">Penicillium diatomitis</name>
    <dbReference type="NCBI Taxonomy" id="2819901"/>
    <lineage>
        <taxon>Eukaryota</taxon>
        <taxon>Fungi</taxon>
        <taxon>Dikarya</taxon>
        <taxon>Ascomycota</taxon>
        <taxon>Pezizomycotina</taxon>
        <taxon>Eurotiomycetes</taxon>
        <taxon>Eurotiomycetidae</taxon>
        <taxon>Eurotiales</taxon>
        <taxon>Aspergillaceae</taxon>
        <taxon>Penicillium</taxon>
    </lineage>
</organism>
<dbReference type="RefSeq" id="XP_056787531.1">
    <property type="nucleotide sequence ID" value="XM_056936732.1"/>
</dbReference>
<feature type="compositionally biased region" description="Basic and acidic residues" evidence="1">
    <location>
        <begin position="184"/>
        <end position="200"/>
    </location>
</feature>
<evidence type="ECO:0000256" key="1">
    <source>
        <dbReference type="SAM" id="MobiDB-lite"/>
    </source>
</evidence>
<dbReference type="EMBL" id="JAPWDQ010000010">
    <property type="protein sequence ID" value="KAJ5476987.1"/>
    <property type="molecule type" value="Genomic_DNA"/>
</dbReference>
<keyword evidence="4" id="KW-1185">Reference proteome</keyword>
<keyword evidence="2" id="KW-0732">Signal</keyword>
<dbReference type="GeneID" id="81626981"/>
<evidence type="ECO:0000313" key="3">
    <source>
        <dbReference type="EMBL" id="KAJ5476987.1"/>
    </source>
</evidence>
<dbReference type="AlphaFoldDB" id="A0A9W9WUZ7"/>
<dbReference type="Proteomes" id="UP001148312">
    <property type="component" value="Unassembled WGS sequence"/>
</dbReference>
<feature type="signal peptide" evidence="2">
    <location>
        <begin position="1"/>
        <end position="22"/>
    </location>
</feature>
<feature type="compositionally biased region" description="Basic and acidic residues" evidence="1">
    <location>
        <begin position="282"/>
        <end position="302"/>
    </location>
</feature>
<gene>
    <name evidence="3" type="ORF">N7539_007131</name>
</gene>
<feature type="region of interest" description="Disordered" evidence="1">
    <location>
        <begin position="251"/>
        <end position="333"/>
    </location>
</feature>
<feature type="compositionally biased region" description="Pro residues" evidence="1">
    <location>
        <begin position="320"/>
        <end position="332"/>
    </location>
</feature>
<proteinExistence type="predicted"/>
<feature type="chain" id="PRO_5040735402" evidence="2">
    <location>
        <begin position="23"/>
        <end position="422"/>
    </location>
</feature>
<sequence>MTDEVQFLLFVFIALQVQIVRHGPLPLYSLAYALGILEDPKWLVECGRRYGYGYGYEGEDRSESESEDVEVELTMEYAGTETGGDPRKLGEGDWDRTMSLHVRREDMERGGSTLESTCGEDWGGGCVDDERRSREYVLIEEGEGEVQSERGSERIADSVVVGDDVDAICETVSRAGDKMSQTQTRDEYVARQTDPTDRPIDLQVDEQQVGLDAELDPKPKYEAALQHLKSMSSWFTFRSNNHNISMSPKRIATQHRQHTDNPPFLNAYTYRPQQDQPTLPSDSHHPDSHSHKEQQSRTDHQHQHQQHTNPSTFQFTPKYQRPPPACPSSPIPDPDEALPFANYFFGRKGLQYYLDLDRDSDEDAYSPLNWVIPEYARGRSTRRSLEDIEPILDRKAKLPLGRRDAPVLTTGTRLVGLEGASE</sequence>
<reference evidence="3" key="1">
    <citation type="submission" date="2022-12" db="EMBL/GenBank/DDBJ databases">
        <authorList>
            <person name="Petersen C."/>
        </authorList>
    </citation>
    <scope>NUCLEOTIDE SEQUENCE</scope>
    <source>
        <strain evidence="3">IBT 30728</strain>
    </source>
</reference>
<evidence type="ECO:0000313" key="4">
    <source>
        <dbReference type="Proteomes" id="UP001148312"/>
    </source>
</evidence>
<protein>
    <submittedName>
        <fullName evidence="3">Uncharacterized protein</fullName>
    </submittedName>
</protein>
<comment type="caution">
    <text evidence="3">The sequence shown here is derived from an EMBL/GenBank/DDBJ whole genome shotgun (WGS) entry which is preliminary data.</text>
</comment>
<feature type="compositionally biased region" description="Polar residues" evidence="1">
    <location>
        <begin position="308"/>
        <end position="317"/>
    </location>
</feature>
<accession>A0A9W9WUZ7</accession>
<name>A0A9W9WUZ7_9EURO</name>
<evidence type="ECO:0000256" key="2">
    <source>
        <dbReference type="SAM" id="SignalP"/>
    </source>
</evidence>
<reference evidence="3" key="2">
    <citation type="journal article" date="2023" name="IMA Fungus">
        <title>Comparative genomic study of the Penicillium genus elucidates a diverse pangenome and 15 lateral gene transfer events.</title>
        <authorList>
            <person name="Petersen C."/>
            <person name="Sorensen T."/>
            <person name="Nielsen M.R."/>
            <person name="Sondergaard T.E."/>
            <person name="Sorensen J.L."/>
            <person name="Fitzpatrick D.A."/>
            <person name="Frisvad J.C."/>
            <person name="Nielsen K.L."/>
        </authorList>
    </citation>
    <scope>NUCLEOTIDE SEQUENCE</scope>
    <source>
        <strain evidence="3">IBT 30728</strain>
    </source>
</reference>
<feature type="region of interest" description="Disordered" evidence="1">
    <location>
        <begin position="176"/>
        <end position="201"/>
    </location>
</feature>